<feature type="region of interest" description="Disordered" evidence="1">
    <location>
        <begin position="346"/>
        <end position="370"/>
    </location>
</feature>
<organism evidence="2 3">
    <name type="scientific">Calocera cornea HHB12733</name>
    <dbReference type="NCBI Taxonomy" id="1353952"/>
    <lineage>
        <taxon>Eukaryota</taxon>
        <taxon>Fungi</taxon>
        <taxon>Dikarya</taxon>
        <taxon>Basidiomycota</taxon>
        <taxon>Agaricomycotina</taxon>
        <taxon>Dacrymycetes</taxon>
        <taxon>Dacrymycetales</taxon>
        <taxon>Dacrymycetaceae</taxon>
        <taxon>Calocera</taxon>
    </lineage>
</organism>
<protein>
    <submittedName>
        <fullName evidence="2">Uncharacterized protein</fullName>
    </submittedName>
</protein>
<keyword evidence="3" id="KW-1185">Reference proteome</keyword>
<feature type="region of interest" description="Disordered" evidence="1">
    <location>
        <begin position="456"/>
        <end position="525"/>
    </location>
</feature>
<gene>
    <name evidence="2" type="ORF">CALCODRAFT_552512</name>
</gene>
<name>A0A165K627_9BASI</name>
<sequence length="525" mass="56910">MAVVDATVPAEAVLDVVNAAVPAGVVLAIVDAPVPAEAVFAVVDAALARRWWEGDPGWDKGQDVHWKTWHEVDAPVAASVPTIRACISLVGGNALASRISRRSVSMHTLPCDSLTDGGHAIAYRKRSLGYRGHYKVCLLDEGRLPVGPASRSVGTRLVYPAVSDVENASYYISHITEKREGTIPCRRCKKARRQIGQVRFLVLKPCHEALDRLLDRLSRTLYGLTFKTCKSLPYLGICFRKQRLYRVFGWHIVVGSASVAGEDPDRGPGLKFSFRKMTSDEGTLPQRWTSNALGKDGLYDTKTPIMHLHNVSVGTLYQRGSGVDLRQRSGTNPGKAVMIRTRSLKQQLSSNRPLGRRRGTEKSKWGSSSTGVGVVVPVSRGPSTSLERSVEFVTVDGKSGWGWYQEVKWTSDPLLALQAGHPVKAESISSRLGAFENEKLEVGRNNTDTAGYYGELRDDAGESGTLGGATGHTGALQGSQGLRREERDSAGEVGGKRLDRRGISGEMRVFPGSSGSSRGKCPFTG</sequence>
<dbReference type="AlphaFoldDB" id="A0A165K627"/>
<evidence type="ECO:0000313" key="3">
    <source>
        <dbReference type="Proteomes" id="UP000076842"/>
    </source>
</evidence>
<accession>A0A165K627</accession>
<dbReference type="InParanoid" id="A0A165K627"/>
<proteinExistence type="predicted"/>
<dbReference type="EMBL" id="KV423915">
    <property type="protein sequence ID" value="KZT62733.1"/>
    <property type="molecule type" value="Genomic_DNA"/>
</dbReference>
<evidence type="ECO:0000313" key="2">
    <source>
        <dbReference type="EMBL" id="KZT62733.1"/>
    </source>
</evidence>
<evidence type="ECO:0000256" key="1">
    <source>
        <dbReference type="SAM" id="MobiDB-lite"/>
    </source>
</evidence>
<reference evidence="2 3" key="1">
    <citation type="journal article" date="2016" name="Mol. Biol. Evol.">
        <title>Comparative Genomics of Early-Diverging Mushroom-Forming Fungi Provides Insights into the Origins of Lignocellulose Decay Capabilities.</title>
        <authorList>
            <person name="Nagy L.G."/>
            <person name="Riley R."/>
            <person name="Tritt A."/>
            <person name="Adam C."/>
            <person name="Daum C."/>
            <person name="Floudas D."/>
            <person name="Sun H."/>
            <person name="Yadav J.S."/>
            <person name="Pangilinan J."/>
            <person name="Larsson K.H."/>
            <person name="Matsuura K."/>
            <person name="Barry K."/>
            <person name="Labutti K."/>
            <person name="Kuo R."/>
            <person name="Ohm R.A."/>
            <person name="Bhattacharya S.S."/>
            <person name="Shirouzu T."/>
            <person name="Yoshinaga Y."/>
            <person name="Martin F.M."/>
            <person name="Grigoriev I.V."/>
            <person name="Hibbett D.S."/>
        </authorList>
    </citation>
    <scope>NUCLEOTIDE SEQUENCE [LARGE SCALE GENOMIC DNA]</scope>
    <source>
        <strain evidence="2 3">HHB12733</strain>
    </source>
</reference>
<dbReference type="Proteomes" id="UP000076842">
    <property type="component" value="Unassembled WGS sequence"/>
</dbReference>
<feature type="compositionally biased region" description="Basic and acidic residues" evidence="1">
    <location>
        <begin position="482"/>
        <end position="503"/>
    </location>
</feature>